<comment type="caution">
    <text evidence="2">The sequence shown here is derived from an EMBL/GenBank/DDBJ whole genome shotgun (WGS) entry which is preliminary data.</text>
</comment>
<evidence type="ECO:0000313" key="3">
    <source>
        <dbReference type="Proteomes" id="UP001150904"/>
    </source>
</evidence>
<dbReference type="OrthoDB" id="5946976at2759"/>
<dbReference type="InterPro" id="IPR001466">
    <property type="entry name" value="Beta-lactam-related"/>
</dbReference>
<dbReference type="Pfam" id="PF00144">
    <property type="entry name" value="Beta-lactamase"/>
    <property type="match status" value="1"/>
</dbReference>
<feature type="domain" description="Beta-lactamase-related" evidence="1">
    <location>
        <begin position="16"/>
        <end position="358"/>
    </location>
</feature>
<reference evidence="2" key="1">
    <citation type="submission" date="2022-12" db="EMBL/GenBank/DDBJ databases">
        <authorList>
            <person name="Petersen C."/>
        </authorList>
    </citation>
    <scope>NUCLEOTIDE SEQUENCE</scope>
    <source>
        <strain evidence="2">IBT 15544</strain>
    </source>
</reference>
<dbReference type="Gene3D" id="3.40.710.10">
    <property type="entry name" value="DD-peptidase/beta-lactamase superfamily"/>
    <property type="match status" value="1"/>
</dbReference>
<protein>
    <submittedName>
        <fullName evidence="2">Beta-lactamase</fullName>
    </submittedName>
</protein>
<dbReference type="SUPFAM" id="SSF56601">
    <property type="entry name" value="beta-lactamase/transpeptidase-like"/>
    <property type="match status" value="1"/>
</dbReference>
<dbReference type="Proteomes" id="UP001150904">
    <property type="component" value="Unassembled WGS sequence"/>
</dbReference>
<dbReference type="InterPro" id="IPR012338">
    <property type="entry name" value="Beta-lactam/transpept-like"/>
</dbReference>
<organism evidence="2 3">
    <name type="scientific">Penicillium cinerascens</name>
    <dbReference type="NCBI Taxonomy" id="70096"/>
    <lineage>
        <taxon>Eukaryota</taxon>
        <taxon>Fungi</taxon>
        <taxon>Dikarya</taxon>
        <taxon>Ascomycota</taxon>
        <taxon>Pezizomycotina</taxon>
        <taxon>Eurotiomycetes</taxon>
        <taxon>Eurotiomycetidae</taxon>
        <taxon>Eurotiales</taxon>
        <taxon>Aspergillaceae</taxon>
        <taxon>Penicillium</taxon>
    </lineage>
</organism>
<reference evidence="2" key="2">
    <citation type="journal article" date="2023" name="IMA Fungus">
        <title>Comparative genomic study of the Penicillium genus elucidates a diverse pangenome and 15 lateral gene transfer events.</title>
        <authorList>
            <person name="Petersen C."/>
            <person name="Sorensen T."/>
            <person name="Nielsen M.R."/>
            <person name="Sondergaard T.E."/>
            <person name="Sorensen J.L."/>
            <person name="Fitzpatrick D.A."/>
            <person name="Frisvad J.C."/>
            <person name="Nielsen K.L."/>
        </authorList>
    </citation>
    <scope>NUCLEOTIDE SEQUENCE</scope>
    <source>
        <strain evidence="2">IBT 15544</strain>
    </source>
</reference>
<evidence type="ECO:0000313" key="2">
    <source>
        <dbReference type="EMBL" id="KAJ5203839.1"/>
    </source>
</evidence>
<dbReference type="PANTHER" id="PTHR43319">
    <property type="entry name" value="BETA-LACTAMASE-RELATED"/>
    <property type="match status" value="1"/>
</dbReference>
<dbReference type="GeneID" id="83179081"/>
<dbReference type="EMBL" id="JAPQKR010000012">
    <property type="protein sequence ID" value="KAJ5203839.1"/>
    <property type="molecule type" value="Genomic_DNA"/>
</dbReference>
<keyword evidence="3" id="KW-1185">Reference proteome</keyword>
<accession>A0A9W9SZH4</accession>
<dbReference type="AlphaFoldDB" id="A0A9W9SZH4"/>
<dbReference type="PANTHER" id="PTHR43319:SF3">
    <property type="entry name" value="BETA-LACTAMASE-RELATED DOMAIN-CONTAINING PROTEIN"/>
    <property type="match status" value="1"/>
</dbReference>
<proteinExistence type="predicted"/>
<gene>
    <name evidence="2" type="ORF">N7498_004718</name>
</gene>
<sequence length="380" mass="41235">MAEVQGYCDSKFNPVREILQQRIASGDELGASLCINVDGKTVLDLWGGHMNVAQTKEWTEDTITGVWSSTKLVTCLAVQILASRGLIDVDEKVAAYWPEFAANGKENAKVSHILSHTSGVPAWDGLISAEEIQDTKKATDRLADQAPWWVPGEQHGYHLISWGHMMGELVRRISGKSLTQFISDEIATPLGADFRLGLPEQDYSRTADIVPPPPVSLDGIDAASLVVRAMVGSAMDPTLPNQTGFRKSEIGAANGFSNARALARIGSVISLDGVVDGKKYLSSGTLDKMMEEQAKGLDPALLLYTRYGLGVGLPSLQTLPCIPEDDHICFWGGWGGSLLIMDRGRRMTIAYVMNKMSARPLGNESVDLYAKEIYKILGAL</sequence>
<dbReference type="InterPro" id="IPR052907">
    <property type="entry name" value="Beta-lactamase/esterase"/>
</dbReference>
<evidence type="ECO:0000259" key="1">
    <source>
        <dbReference type="Pfam" id="PF00144"/>
    </source>
</evidence>
<name>A0A9W9SZH4_9EURO</name>
<dbReference type="RefSeq" id="XP_058308318.1">
    <property type="nucleotide sequence ID" value="XM_058451780.1"/>
</dbReference>